<dbReference type="PANTHER" id="PTHR43581">
    <property type="entry name" value="ATP/GTP PHOSPHATASE"/>
    <property type="match status" value="1"/>
</dbReference>
<dbReference type="AlphaFoldDB" id="A0A853R590"/>
<gene>
    <name evidence="2" type="ORF">A1QS_04630</name>
</gene>
<dbReference type="Proteomes" id="UP000094808">
    <property type="component" value="Unassembled WGS sequence"/>
</dbReference>
<keyword evidence="3" id="KW-1185">Reference proteome</keyword>
<accession>A0A853R590</accession>
<dbReference type="InterPro" id="IPR041685">
    <property type="entry name" value="AAA_GajA/Old/RecF-like"/>
</dbReference>
<dbReference type="InterPro" id="IPR051396">
    <property type="entry name" value="Bact_Antivir_Def_Nuclease"/>
</dbReference>
<dbReference type="InterPro" id="IPR014592">
    <property type="entry name" value="P-loop_UCP034888"/>
</dbReference>
<feature type="domain" description="Endonuclease GajA/Old nuclease/RecF-like AAA" evidence="1">
    <location>
        <begin position="1"/>
        <end position="387"/>
    </location>
</feature>
<dbReference type="EMBL" id="AJYS02000160">
    <property type="protein sequence ID" value="OEE37041.1"/>
    <property type="molecule type" value="Genomic_DNA"/>
</dbReference>
<dbReference type="Pfam" id="PF13175">
    <property type="entry name" value="AAA_15"/>
    <property type="match status" value="1"/>
</dbReference>
<name>A0A853R590_9VIBR</name>
<organism evidence="2 3">
    <name type="scientific">Vibrio ordalii FS-238</name>
    <dbReference type="NCBI Taxonomy" id="617133"/>
    <lineage>
        <taxon>Bacteria</taxon>
        <taxon>Pseudomonadati</taxon>
        <taxon>Pseudomonadota</taxon>
        <taxon>Gammaproteobacteria</taxon>
        <taxon>Vibrionales</taxon>
        <taxon>Vibrionaceae</taxon>
        <taxon>Vibrio</taxon>
    </lineage>
</organism>
<reference evidence="2 3" key="1">
    <citation type="journal article" date="2012" name="Science">
        <title>Ecological populations of bacteria act as socially cohesive units of antibiotic production and resistance.</title>
        <authorList>
            <person name="Cordero O.X."/>
            <person name="Wildschutte H."/>
            <person name="Kirkup B."/>
            <person name="Proehl S."/>
            <person name="Ngo L."/>
            <person name="Hussain F."/>
            <person name="Le Roux F."/>
            <person name="Mincer T."/>
            <person name="Polz M.F."/>
        </authorList>
    </citation>
    <scope>NUCLEOTIDE SEQUENCE [LARGE SCALE GENOMIC DNA]</scope>
    <source>
        <strain evidence="2 3">FS-238</strain>
    </source>
</reference>
<evidence type="ECO:0000313" key="3">
    <source>
        <dbReference type="Proteomes" id="UP000094808"/>
    </source>
</evidence>
<dbReference type="PIRSF" id="PIRSF034888">
    <property type="entry name" value="P-loop_UCP034888"/>
    <property type="match status" value="1"/>
</dbReference>
<dbReference type="Gene3D" id="3.40.50.300">
    <property type="entry name" value="P-loop containing nucleotide triphosphate hydrolases"/>
    <property type="match status" value="1"/>
</dbReference>
<evidence type="ECO:0000313" key="2">
    <source>
        <dbReference type="EMBL" id="OEE37041.1"/>
    </source>
</evidence>
<protein>
    <recommendedName>
        <fullName evidence="1">Endonuclease GajA/Old nuclease/RecF-like AAA domain-containing protein</fullName>
    </recommendedName>
</protein>
<sequence length="450" mass="50662">MITNFELENFKAFSHKQALRLAPITLIYGPNSSGKSSVIQALMMLQQTMLAKDKQGELVTSGDSINLGTFESLVHRQDSNKKLSFSIEYTSQHDAQEYRQRHSYDMLFANADIRKLEISYENKNDKTVLTNYSFKCGSKNLEKVSFQLERKRDTSIGPIYSLTQSDSLRRVIGSREKIAKDDGKAWNSLDDSLSQPFYVSSNLNLPTSVNSTESALSSYTNKVIDDFSYVVGDLKYLGPLRSSPKRFYSDAISSYQRGQGKNNLGLEIYKSSATTKDKMNSFLAEFNIPYKIDVEDLGNVNSGPLISIQLTDLRNGAVVTPKDVGFGIGQVLPIILEAIVSKKKLICVEQPEIHLHPCLQAHLADLFIESVSANHKNQWIIETHSEALMLRIQRRIREGTLPKEMVSVLYVDVGDLGAQVTELKLDDEGDFLTHWPNGFFEERVNEMFGL</sequence>
<dbReference type="PANTHER" id="PTHR43581:SF2">
    <property type="entry name" value="EXCINUCLEASE ATPASE SUBUNIT"/>
    <property type="match status" value="1"/>
</dbReference>
<evidence type="ECO:0000259" key="1">
    <source>
        <dbReference type="Pfam" id="PF13175"/>
    </source>
</evidence>
<dbReference type="RefSeq" id="WP_017045317.1">
    <property type="nucleotide sequence ID" value="NZ_AJYS02000160.1"/>
</dbReference>
<comment type="caution">
    <text evidence="2">The sequence shown here is derived from an EMBL/GenBank/DDBJ whole genome shotgun (WGS) entry which is preliminary data.</text>
</comment>
<proteinExistence type="predicted"/>
<dbReference type="SUPFAM" id="SSF52540">
    <property type="entry name" value="P-loop containing nucleoside triphosphate hydrolases"/>
    <property type="match status" value="1"/>
</dbReference>
<dbReference type="InterPro" id="IPR027417">
    <property type="entry name" value="P-loop_NTPase"/>
</dbReference>